<evidence type="ECO:0000256" key="5">
    <source>
        <dbReference type="ARBA" id="ARBA00022617"/>
    </source>
</evidence>
<dbReference type="GO" id="GO:0005506">
    <property type="term" value="F:iron ion binding"/>
    <property type="evidence" value="ECO:0007669"/>
    <property type="project" value="InterPro"/>
</dbReference>
<dbReference type="SUPFAM" id="SSF81342">
    <property type="entry name" value="Transmembrane di-heme cytochromes"/>
    <property type="match status" value="1"/>
</dbReference>
<evidence type="ECO:0000313" key="15">
    <source>
        <dbReference type="Proteomes" id="UP000022141"/>
    </source>
</evidence>
<dbReference type="GO" id="GO:0020037">
    <property type="term" value="F:heme binding"/>
    <property type="evidence" value="ECO:0007669"/>
    <property type="project" value="TreeGrafter"/>
</dbReference>
<keyword evidence="11 12" id="KW-0472">Membrane</keyword>
<organism evidence="14 15">
    <name type="scientific">Accumulibacter regalis</name>
    <dbReference type="NCBI Taxonomy" id="522306"/>
    <lineage>
        <taxon>Bacteria</taxon>
        <taxon>Pseudomonadati</taxon>
        <taxon>Pseudomonadota</taxon>
        <taxon>Betaproteobacteria</taxon>
        <taxon>Candidatus Accumulibacter</taxon>
    </lineage>
</organism>
<evidence type="ECO:0000256" key="2">
    <source>
        <dbReference type="ARBA" id="ARBA00008622"/>
    </source>
</evidence>
<comment type="subcellular location">
    <subcellularLocation>
        <location evidence="1">Cell membrane</location>
        <topology evidence="1">Multi-pass membrane protein</topology>
    </subcellularLocation>
</comment>
<dbReference type="Pfam" id="PF01292">
    <property type="entry name" value="Ni_hydr_CYTB"/>
    <property type="match status" value="1"/>
</dbReference>
<evidence type="ECO:0000313" key="14">
    <source>
        <dbReference type="EMBL" id="EXI86323.1"/>
    </source>
</evidence>
<feature type="domain" description="Cytochrome b561 bacterial/Ni-hydrogenase" evidence="13">
    <location>
        <begin position="11"/>
        <end position="199"/>
    </location>
</feature>
<dbReference type="Proteomes" id="UP000022141">
    <property type="component" value="Unassembled WGS sequence"/>
</dbReference>
<dbReference type="STRING" id="1454004.AW11_03102"/>
<evidence type="ECO:0000256" key="7">
    <source>
        <dbReference type="ARBA" id="ARBA00022723"/>
    </source>
</evidence>
<keyword evidence="9 12" id="KW-1133">Transmembrane helix</keyword>
<keyword evidence="4" id="KW-1003">Cell membrane</keyword>
<evidence type="ECO:0000256" key="12">
    <source>
        <dbReference type="SAM" id="Phobius"/>
    </source>
</evidence>
<protein>
    <submittedName>
        <fullName evidence="14">Ni/Fe-hydrogenase B-type cytochrome subunit</fullName>
    </submittedName>
</protein>
<comment type="caution">
    <text evidence="14">The sequence shown here is derived from an EMBL/GenBank/DDBJ whole genome shotgun (WGS) entry which is preliminary data.</text>
</comment>
<dbReference type="GO" id="GO:0009055">
    <property type="term" value="F:electron transfer activity"/>
    <property type="evidence" value="ECO:0007669"/>
    <property type="project" value="InterPro"/>
</dbReference>
<dbReference type="PATRIC" id="fig|1454004.3.peg.3199"/>
<evidence type="ECO:0000256" key="3">
    <source>
        <dbReference type="ARBA" id="ARBA00022448"/>
    </source>
</evidence>
<dbReference type="eggNOG" id="COG3658">
    <property type="taxonomic scope" value="Bacteria"/>
</dbReference>
<evidence type="ECO:0000256" key="4">
    <source>
        <dbReference type="ARBA" id="ARBA00022475"/>
    </source>
</evidence>
<feature type="transmembrane region" description="Helical" evidence="12">
    <location>
        <begin position="53"/>
        <end position="71"/>
    </location>
</feature>
<keyword evidence="5" id="KW-0349">Heme</keyword>
<dbReference type="InterPro" id="IPR000516">
    <property type="entry name" value="Ni-dep_Hydgase_cyt-B"/>
</dbReference>
<dbReference type="InterPro" id="IPR016174">
    <property type="entry name" value="Di-haem_cyt_TM"/>
</dbReference>
<evidence type="ECO:0000256" key="10">
    <source>
        <dbReference type="ARBA" id="ARBA00023004"/>
    </source>
</evidence>
<evidence type="ECO:0000256" key="8">
    <source>
        <dbReference type="ARBA" id="ARBA00022982"/>
    </source>
</evidence>
<dbReference type="Gene3D" id="1.20.950.20">
    <property type="entry name" value="Transmembrane di-heme cytochromes, Chain C"/>
    <property type="match status" value="1"/>
</dbReference>
<dbReference type="PANTHER" id="PTHR30485">
    <property type="entry name" value="NI/FE-HYDROGENASE 1 B-TYPE CYTOCHROME SUBUNIT"/>
    <property type="match status" value="1"/>
</dbReference>
<feature type="transmembrane region" description="Helical" evidence="12">
    <location>
        <begin position="112"/>
        <end position="137"/>
    </location>
</feature>
<keyword evidence="6 12" id="KW-0812">Transmembrane</keyword>
<evidence type="ECO:0000256" key="9">
    <source>
        <dbReference type="ARBA" id="ARBA00022989"/>
    </source>
</evidence>
<feature type="transmembrane region" description="Helical" evidence="12">
    <location>
        <begin position="12"/>
        <end position="33"/>
    </location>
</feature>
<name>A0A011NUA2_ACCRE</name>
<dbReference type="AlphaFoldDB" id="A0A011NUA2"/>
<feature type="transmembrane region" description="Helical" evidence="12">
    <location>
        <begin position="165"/>
        <end position="187"/>
    </location>
</feature>
<evidence type="ECO:0000256" key="6">
    <source>
        <dbReference type="ARBA" id="ARBA00022692"/>
    </source>
</evidence>
<keyword evidence="7" id="KW-0479">Metal-binding</keyword>
<dbReference type="PANTHER" id="PTHR30485:SF2">
    <property type="entry name" value="BLL0597 PROTEIN"/>
    <property type="match status" value="1"/>
</dbReference>
<dbReference type="PRINTS" id="PR00161">
    <property type="entry name" value="NIHGNASECYTB"/>
</dbReference>
<evidence type="ECO:0000256" key="11">
    <source>
        <dbReference type="ARBA" id="ARBA00023136"/>
    </source>
</evidence>
<reference evidence="14" key="1">
    <citation type="submission" date="2014-02" db="EMBL/GenBank/DDBJ databases">
        <title>Expanding our view of genomic diversity in Candidatus Accumulibacter clades.</title>
        <authorList>
            <person name="Skennerton C.T."/>
            <person name="Barr J.J."/>
            <person name="Slater F.R."/>
            <person name="Bond P.L."/>
            <person name="Tyson G.W."/>
        </authorList>
    </citation>
    <scope>NUCLEOTIDE SEQUENCE [LARGE SCALE GENOMIC DNA]</scope>
</reference>
<keyword evidence="3" id="KW-0813">Transport</keyword>
<keyword evidence="8" id="KW-0249">Electron transport</keyword>
<dbReference type="InterPro" id="IPR011577">
    <property type="entry name" value="Cyt_b561_bac/Ni-Hgenase"/>
</dbReference>
<accession>A0A011NUA2</accession>
<gene>
    <name evidence="14" type="primary">hupC</name>
    <name evidence="14" type="ORF">AW11_03102</name>
</gene>
<comment type="similarity">
    <text evidence="2">Belongs to the HupC/HyaC/HydC family.</text>
</comment>
<sequence>MRAMKAKEIKVWDPLLRLFHWTLLGSFCAAWFSQGELFESLQDRLSGELLQEVHVWAGYAIAALLLFRLFWGFVGPRYARFSDFVRRPGETLAYLKAVLSWRAPRHLGHNPAGGAMIVILLLSLSLTIVSGLALYGADKGLGPLAGWLADAGEGMIDAIKETHELATNFTLLLVVGHLLGVVWESLLHRENLVRAMLTGRKRA</sequence>
<dbReference type="GO" id="GO:0022904">
    <property type="term" value="P:respiratory electron transport chain"/>
    <property type="evidence" value="ECO:0007669"/>
    <property type="project" value="InterPro"/>
</dbReference>
<dbReference type="EMBL" id="JEMY01000044">
    <property type="protein sequence ID" value="EXI86323.1"/>
    <property type="molecule type" value="Genomic_DNA"/>
</dbReference>
<evidence type="ECO:0000259" key="13">
    <source>
        <dbReference type="Pfam" id="PF01292"/>
    </source>
</evidence>
<dbReference type="InterPro" id="IPR051542">
    <property type="entry name" value="Hydrogenase_cytochrome"/>
</dbReference>
<keyword evidence="15" id="KW-1185">Reference proteome</keyword>
<evidence type="ECO:0000256" key="1">
    <source>
        <dbReference type="ARBA" id="ARBA00004651"/>
    </source>
</evidence>
<dbReference type="GO" id="GO:0005886">
    <property type="term" value="C:plasma membrane"/>
    <property type="evidence" value="ECO:0007669"/>
    <property type="project" value="UniProtKB-SubCell"/>
</dbReference>
<keyword evidence="10" id="KW-0408">Iron</keyword>
<proteinExistence type="inferred from homology"/>